<accession>A0A8K0UUC9</accession>
<feature type="coiled-coil region" evidence="11">
    <location>
        <begin position="109"/>
        <end position="164"/>
    </location>
</feature>
<keyword evidence="7 10" id="KW-0496">Mitochondrion</keyword>
<evidence type="ECO:0000256" key="6">
    <source>
        <dbReference type="ARBA" id="ARBA00023054"/>
    </source>
</evidence>
<feature type="region of interest" description="Disordered" evidence="12">
    <location>
        <begin position="313"/>
        <end position="337"/>
    </location>
</feature>
<evidence type="ECO:0000313" key="13">
    <source>
        <dbReference type="EMBL" id="KAH8104500.1"/>
    </source>
</evidence>
<evidence type="ECO:0000256" key="5">
    <source>
        <dbReference type="ARBA" id="ARBA00022989"/>
    </source>
</evidence>
<comment type="subunit">
    <text evidence="10">Homooligomer.</text>
</comment>
<evidence type="ECO:0000256" key="9">
    <source>
        <dbReference type="ARBA" id="ARBA00024807"/>
    </source>
</evidence>
<sequence>MLHSFSRAHHRLRPPRPSATLRRHLSSLPPPPPPKQPNANSSELSPELTESSASAKERRIEEFKQILKDWTERTSTVIRRRADDYTARAASTFAQLGSELNKVTGYGEIDLLKKRVVAQERLIDAARQEAREAKAEYDKAVLQRANSQREVNDLLQRKSNWTDEDVSRFTSLVRQDHLFEQNEARAKAHAALTEGKVEREFSELMRVILNRYHEEQIWSDKIRSASTYGSLTVLGLNLLVFIMAILFVEPWKRKRLAQTFEKKVDEMTEATTAAYDARAKELVARMDKQDEALFGMAQTLNHFVAPPLPLEEAFPPPPPADLEDDTPAPPSILPDGTVVESQPGPWLSTLYGADAPLLVLTTSVTAAALGWLARSWFGP</sequence>
<keyword evidence="3 10" id="KW-0999">Mitochondrion inner membrane</keyword>
<keyword evidence="4 10" id="KW-0809">Transit peptide</keyword>
<evidence type="ECO:0000256" key="12">
    <source>
        <dbReference type="SAM" id="MobiDB-lite"/>
    </source>
</evidence>
<keyword evidence="5 10" id="KW-1133">Transmembrane helix</keyword>
<evidence type="ECO:0000256" key="4">
    <source>
        <dbReference type="ARBA" id="ARBA00022946"/>
    </source>
</evidence>
<feature type="transmembrane region" description="Helical" evidence="10">
    <location>
        <begin position="228"/>
        <end position="248"/>
    </location>
</feature>
<comment type="function">
    <text evidence="9">Required for the maintenance of the structure of the mitochondrial inner membrane. Involved in mitochondrial morphology. Causes growth arrest when highly overexpressed.</text>
</comment>
<keyword evidence="2 10" id="KW-0812">Transmembrane</keyword>
<dbReference type="AlphaFoldDB" id="A0A8K0UUC9"/>
<feature type="compositionally biased region" description="Basic residues" evidence="12">
    <location>
        <begin position="1"/>
        <end position="14"/>
    </location>
</feature>
<keyword evidence="6 11" id="KW-0175">Coiled coil</keyword>
<reference evidence="13" key="1">
    <citation type="journal article" date="2021" name="New Phytol.">
        <title>Evolutionary innovations through gain and loss of genes in the ectomycorrhizal Boletales.</title>
        <authorList>
            <person name="Wu G."/>
            <person name="Miyauchi S."/>
            <person name="Morin E."/>
            <person name="Kuo A."/>
            <person name="Drula E."/>
            <person name="Varga T."/>
            <person name="Kohler A."/>
            <person name="Feng B."/>
            <person name="Cao Y."/>
            <person name="Lipzen A."/>
            <person name="Daum C."/>
            <person name="Hundley H."/>
            <person name="Pangilinan J."/>
            <person name="Johnson J."/>
            <person name="Barry K."/>
            <person name="LaButti K."/>
            <person name="Ng V."/>
            <person name="Ahrendt S."/>
            <person name="Min B."/>
            <person name="Choi I.G."/>
            <person name="Park H."/>
            <person name="Plett J.M."/>
            <person name="Magnuson J."/>
            <person name="Spatafora J.W."/>
            <person name="Nagy L.G."/>
            <person name="Henrissat B."/>
            <person name="Grigoriev I.V."/>
            <person name="Yang Z.L."/>
            <person name="Xu J."/>
            <person name="Martin F.M."/>
        </authorList>
    </citation>
    <scope>NUCLEOTIDE SEQUENCE</scope>
    <source>
        <strain evidence="13">KKN 215</strain>
    </source>
</reference>
<dbReference type="InterPro" id="IPR008839">
    <property type="entry name" value="MDM33_fungi"/>
</dbReference>
<comment type="subcellular location">
    <subcellularLocation>
        <location evidence="10">Mitochondrion inner membrane</location>
        <topology evidence="10">Multi-pass membrane protein</topology>
    </subcellularLocation>
</comment>
<evidence type="ECO:0000256" key="11">
    <source>
        <dbReference type="SAM" id="Coils"/>
    </source>
</evidence>
<gene>
    <name evidence="13" type="ORF">BXZ70DRAFT_591180</name>
</gene>
<evidence type="ECO:0000313" key="14">
    <source>
        <dbReference type="Proteomes" id="UP000813824"/>
    </source>
</evidence>
<organism evidence="13 14">
    <name type="scientific">Cristinia sonorae</name>
    <dbReference type="NCBI Taxonomy" id="1940300"/>
    <lineage>
        <taxon>Eukaryota</taxon>
        <taxon>Fungi</taxon>
        <taxon>Dikarya</taxon>
        <taxon>Basidiomycota</taxon>
        <taxon>Agaricomycotina</taxon>
        <taxon>Agaricomycetes</taxon>
        <taxon>Agaricomycetidae</taxon>
        <taxon>Agaricales</taxon>
        <taxon>Pleurotineae</taxon>
        <taxon>Stephanosporaceae</taxon>
        <taxon>Cristinia</taxon>
    </lineage>
</organism>
<dbReference type="OrthoDB" id="5595506at2759"/>
<dbReference type="PANTHER" id="PTHR31961:SF3">
    <property type="entry name" value="SENSITIVE TO HIGH EXPRESSION PROTEIN 9, MITOCHONDRIAL"/>
    <property type="match status" value="1"/>
</dbReference>
<evidence type="ECO:0000256" key="8">
    <source>
        <dbReference type="ARBA" id="ARBA00023136"/>
    </source>
</evidence>
<evidence type="ECO:0000256" key="7">
    <source>
        <dbReference type="ARBA" id="ARBA00023128"/>
    </source>
</evidence>
<dbReference type="Proteomes" id="UP000813824">
    <property type="component" value="Unassembled WGS sequence"/>
</dbReference>
<comment type="similarity">
    <text evidence="1 10">Belongs to the SHE9 family.</text>
</comment>
<keyword evidence="8 10" id="KW-0472">Membrane</keyword>
<evidence type="ECO:0000256" key="10">
    <source>
        <dbReference type="RuleBase" id="RU364128"/>
    </source>
</evidence>
<comment type="caution">
    <text evidence="13">The sequence shown here is derived from an EMBL/GenBank/DDBJ whole genome shotgun (WGS) entry which is preliminary data.</text>
</comment>
<feature type="region of interest" description="Disordered" evidence="12">
    <location>
        <begin position="1"/>
        <end position="56"/>
    </location>
</feature>
<protein>
    <recommendedName>
        <fullName evidence="10">Sensitive to high expression protein 9, mitochondrial</fullName>
    </recommendedName>
</protein>
<feature type="compositionally biased region" description="Low complexity" evidence="12">
    <location>
        <begin position="41"/>
        <end position="54"/>
    </location>
</feature>
<name>A0A8K0UUC9_9AGAR</name>
<comment type="caution">
    <text evidence="10">Lacks conserved residue(s) required for the propagation of feature annotation.</text>
</comment>
<evidence type="ECO:0000256" key="1">
    <source>
        <dbReference type="ARBA" id="ARBA00007472"/>
    </source>
</evidence>
<evidence type="ECO:0000256" key="2">
    <source>
        <dbReference type="ARBA" id="ARBA00022692"/>
    </source>
</evidence>
<keyword evidence="14" id="KW-1185">Reference proteome</keyword>
<dbReference type="GO" id="GO:0007007">
    <property type="term" value="P:inner mitochondrial membrane organization"/>
    <property type="evidence" value="ECO:0007669"/>
    <property type="project" value="TreeGrafter"/>
</dbReference>
<proteinExistence type="inferred from homology"/>
<dbReference type="Pfam" id="PF05546">
    <property type="entry name" value="She9_MDM33"/>
    <property type="match status" value="1"/>
</dbReference>
<evidence type="ECO:0000256" key="3">
    <source>
        <dbReference type="ARBA" id="ARBA00022792"/>
    </source>
</evidence>
<dbReference type="EMBL" id="JAEVFJ010000005">
    <property type="protein sequence ID" value="KAH8104500.1"/>
    <property type="molecule type" value="Genomic_DNA"/>
</dbReference>
<dbReference type="PANTHER" id="PTHR31961">
    <property type="entry name" value="SENSITIVE TO HIGH EXPRESSION PROTEIN 9, MITOCHONDRIAL"/>
    <property type="match status" value="1"/>
</dbReference>
<dbReference type="GO" id="GO:0005743">
    <property type="term" value="C:mitochondrial inner membrane"/>
    <property type="evidence" value="ECO:0007669"/>
    <property type="project" value="UniProtKB-SubCell"/>
</dbReference>